<dbReference type="GO" id="GO:0016491">
    <property type="term" value="F:oxidoreductase activity"/>
    <property type="evidence" value="ECO:0007669"/>
    <property type="project" value="UniProtKB-KW"/>
</dbReference>
<dbReference type="GO" id="GO:0071949">
    <property type="term" value="F:FAD binding"/>
    <property type="evidence" value="ECO:0007669"/>
    <property type="project" value="InterPro"/>
</dbReference>
<evidence type="ECO:0000256" key="3">
    <source>
        <dbReference type="ARBA" id="ARBA00022827"/>
    </source>
</evidence>
<evidence type="ECO:0000313" key="6">
    <source>
        <dbReference type="EMBL" id="KPI45043.1"/>
    </source>
</evidence>
<dbReference type="Proteomes" id="UP000038010">
    <property type="component" value="Unassembled WGS sequence"/>
</dbReference>
<keyword evidence="2" id="KW-0285">Flavoprotein</keyword>
<evidence type="ECO:0000256" key="2">
    <source>
        <dbReference type="ARBA" id="ARBA00022630"/>
    </source>
</evidence>
<organism evidence="6 7">
    <name type="scientific">Cyphellophora attinorum</name>
    <dbReference type="NCBI Taxonomy" id="1664694"/>
    <lineage>
        <taxon>Eukaryota</taxon>
        <taxon>Fungi</taxon>
        <taxon>Dikarya</taxon>
        <taxon>Ascomycota</taxon>
        <taxon>Pezizomycotina</taxon>
        <taxon>Eurotiomycetes</taxon>
        <taxon>Chaetothyriomycetidae</taxon>
        <taxon>Chaetothyriales</taxon>
        <taxon>Cyphellophoraceae</taxon>
        <taxon>Cyphellophora</taxon>
    </lineage>
</organism>
<dbReference type="RefSeq" id="XP_018005006.1">
    <property type="nucleotide sequence ID" value="XM_018142749.1"/>
</dbReference>
<dbReference type="PROSITE" id="PS51387">
    <property type="entry name" value="FAD_PCMH"/>
    <property type="match status" value="1"/>
</dbReference>
<sequence length="492" mass="54708">MAPYNACHGGTVGRRQDQGLIAHATTLLQKPGASRAERVCAKIAIDSDINLIFSPNEVPNYYGRQQGELKPVCRIEPSTHAELVWVLEQLKHGRSPFSVKAGGHSMWPGASNNDGGAVISLRRLNQVEVAEDRKSVRIGAGATWKEVFDVIEPMGLLVVGGRMSTIGAGGFLLGGGIGWITHRHGSGVDAIMSFELAPPNGDENLYRVSQDSNPALFRALRGAGAANLAYMYSWDQAEEVTNIEMTHVAEDDEKDLDAMQLSIYNYNATADALTAMLYRIHTSHADLDTTPEVFNVSDKLTLLMPDSPQVQTHSENIDYAAQFAPPSGKRAYFATTSFRPSTAITPEIVSLIGEFLRKAKDTAGENSANIQPLYRSFFTQMKKRGGNCFNLANDTGPLLLFAYGATWEHTEDDDFMIESGKQLLEDFEALTKKHNLFHPYKYVNYAAKWQEQAVWEAYGEENLRELRQLQRELDPDQVFTKKGLFREYYKLN</sequence>
<evidence type="ECO:0000256" key="4">
    <source>
        <dbReference type="ARBA" id="ARBA00023002"/>
    </source>
</evidence>
<accession>A0A0N1HX63</accession>
<gene>
    <name evidence="6" type="ORF">AB675_2753</name>
</gene>
<dbReference type="AlphaFoldDB" id="A0A0N1HX63"/>
<evidence type="ECO:0000259" key="5">
    <source>
        <dbReference type="PROSITE" id="PS51387"/>
    </source>
</evidence>
<dbReference type="EMBL" id="LFJN01000002">
    <property type="protein sequence ID" value="KPI45043.1"/>
    <property type="molecule type" value="Genomic_DNA"/>
</dbReference>
<proteinExistence type="inferred from homology"/>
<name>A0A0N1HX63_9EURO</name>
<dbReference type="OrthoDB" id="4154786at2759"/>
<dbReference type="Gene3D" id="3.30.465.10">
    <property type="match status" value="1"/>
</dbReference>
<dbReference type="InterPro" id="IPR006094">
    <property type="entry name" value="Oxid_FAD_bind_N"/>
</dbReference>
<evidence type="ECO:0000313" key="7">
    <source>
        <dbReference type="Proteomes" id="UP000038010"/>
    </source>
</evidence>
<feature type="domain" description="FAD-binding PCMH-type" evidence="5">
    <location>
        <begin position="67"/>
        <end position="250"/>
    </location>
</feature>
<keyword evidence="3" id="KW-0274">FAD</keyword>
<dbReference type="InterPro" id="IPR050416">
    <property type="entry name" value="FAD-linked_Oxidoreductase"/>
</dbReference>
<comment type="caution">
    <text evidence="6">The sequence shown here is derived from an EMBL/GenBank/DDBJ whole genome shotgun (WGS) entry which is preliminary data.</text>
</comment>
<dbReference type="PANTHER" id="PTHR42973:SF13">
    <property type="entry name" value="FAD-BINDING PCMH-TYPE DOMAIN-CONTAINING PROTEIN"/>
    <property type="match status" value="1"/>
</dbReference>
<dbReference type="InterPro" id="IPR016169">
    <property type="entry name" value="FAD-bd_PCMH_sub2"/>
</dbReference>
<dbReference type="Pfam" id="PF01565">
    <property type="entry name" value="FAD_binding_4"/>
    <property type="match status" value="1"/>
</dbReference>
<dbReference type="SUPFAM" id="SSF56176">
    <property type="entry name" value="FAD-binding/transporter-associated domain-like"/>
    <property type="match status" value="1"/>
</dbReference>
<evidence type="ECO:0000256" key="1">
    <source>
        <dbReference type="ARBA" id="ARBA00005466"/>
    </source>
</evidence>
<comment type="similarity">
    <text evidence="1">Belongs to the oxygen-dependent FAD-linked oxidoreductase family.</text>
</comment>
<keyword evidence="4" id="KW-0560">Oxidoreductase</keyword>
<keyword evidence="7" id="KW-1185">Reference proteome</keyword>
<dbReference type="GeneID" id="28734629"/>
<dbReference type="InterPro" id="IPR036318">
    <property type="entry name" value="FAD-bd_PCMH-like_sf"/>
</dbReference>
<protein>
    <submittedName>
        <fullName evidence="6">Bifunctional solanapyrone synthase</fullName>
    </submittedName>
</protein>
<dbReference type="VEuPathDB" id="FungiDB:AB675_2753"/>
<dbReference type="InterPro" id="IPR016166">
    <property type="entry name" value="FAD-bd_PCMH"/>
</dbReference>
<dbReference type="STRING" id="1664694.A0A0N1HX63"/>
<reference evidence="6 7" key="1">
    <citation type="submission" date="2015-06" db="EMBL/GenBank/DDBJ databases">
        <title>Draft genome of the ant-associated black yeast Phialophora attae CBS 131958.</title>
        <authorList>
            <person name="Moreno L.F."/>
            <person name="Stielow B.J."/>
            <person name="de Hoog S."/>
            <person name="Vicente V.A."/>
            <person name="Weiss V.A."/>
            <person name="de Vries M."/>
            <person name="Cruz L.M."/>
            <person name="Souza E.M."/>
        </authorList>
    </citation>
    <scope>NUCLEOTIDE SEQUENCE [LARGE SCALE GENOMIC DNA]</scope>
    <source>
        <strain evidence="6 7">CBS 131958</strain>
    </source>
</reference>
<dbReference type="PANTHER" id="PTHR42973">
    <property type="entry name" value="BINDING OXIDOREDUCTASE, PUTATIVE (AFU_ORTHOLOGUE AFUA_1G17690)-RELATED"/>
    <property type="match status" value="1"/>
</dbReference>